<reference evidence="1" key="1">
    <citation type="submission" date="2014-09" db="EMBL/GenBank/DDBJ databases">
        <authorList>
            <person name="Magalhaes I.L.F."/>
            <person name="Oliveira U."/>
            <person name="Santos F.R."/>
            <person name="Vidigal T.H.D.A."/>
            <person name="Brescovit A.D."/>
            <person name="Santos A.J."/>
        </authorList>
    </citation>
    <scope>NUCLEOTIDE SEQUENCE</scope>
    <source>
        <tissue evidence="1">Shoot tissue taken approximately 20 cm above the soil surface</tissue>
    </source>
</reference>
<name>A0A0A8ZQ58_ARUDO</name>
<reference evidence="1" key="2">
    <citation type="journal article" date="2015" name="Data Brief">
        <title>Shoot transcriptome of the giant reed, Arundo donax.</title>
        <authorList>
            <person name="Barrero R.A."/>
            <person name="Guerrero F.D."/>
            <person name="Moolhuijzen P."/>
            <person name="Goolsby J.A."/>
            <person name="Tidwell J."/>
            <person name="Bellgard S.E."/>
            <person name="Bellgard M.I."/>
        </authorList>
    </citation>
    <scope>NUCLEOTIDE SEQUENCE</scope>
    <source>
        <tissue evidence="1">Shoot tissue taken approximately 20 cm above the soil surface</tissue>
    </source>
</reference>
<accession>A0A0A8ZQ58</accession>
<evidence type="ECO:0000313" key="1">
    <source>
        <dbReference type="EMBL" id="JAD38895.1"/>
    </source>
</evidence>
<protein>
    <submittedName>
        <fullName evidence="1">Uncharacterized protein</fullName>
    </submittedName>
</protein>
<dbReference type="EMBL" id="GBRH01259000">
    <property type="protein sequence ID" value="JAD38895.1"/>
    <property type="molecule type" value="Transcribed_RNA"/>
</dbReference>
<proteinExistence type="predicted"/>
<organism evidence="1">
    <name type="scientific">Arundo donax</name>
    <name type="common">Giant reed</name>
    <name type="synonym">Donax arundinaceus</name>
    <dbReference type="NCBI Taxonomy" id="35708"/>
    <lineage>
        <taxon>Eukaryota</taxon>
        <taxon>Viridiplantae</taxon>
        <taxon>Streptophyta</taxon>
        <taxon>Embryophyta</taxon>
        <taxon>Tracheophyta</taxon>
        <taxon>Spermatophyta</taxon>
        <taxon>Magnoliopsida</taxon>
        <taxon>Liliopsida</taxon>
        <taxon>Poales</taxon>
        <taxon>Poaceae</taxon>
        <taxon>PACMAD clade</taxon>
        <taxon>Arundinoideae</taxon>
        <taxon>Arundineae</taxon>
        <taxon>Arundo</taxon>
    </lineage>
</organism>
<sequence length="12" mass="1433">MRTNLQSKQTII</sequence>